<evidence type="ECO:0000313" key="1">
    <source>
        <dbReference type="EMBL" id="MPM04608.1"/>
    </source>
</evidence>
<sequence>MKNLNLKIVVALVLSAALMSGCGLKKMAKKYSTVKYEAKPEMLETHGGKINTAVKGVFPAKYFDKKVTLEFTPVLKWEGGSYTCKTIKIQGEKVTGDGVTINKVNGGTFDWADVIPYKPDMNASELVVNVKATKGKKTKDFGEVKLADGVIYTSERVAKDEEVAIAEHGYKKEVLITETANLYFDYNSANLSMTQKRNKLDENKDLLKKVEEFIAKGWKIKTIDVNAWASPEGEEAYNAELSNDRSTAAKKYVDSYIEKLDKEKAKTLKKKYEEVKREYTVNPKANGEDFEGFMSAVQKSNLKEKQAIINVIKSQPSKVQREQEIKNMTVIYAEVEEILEPLRRAEVSVVCYEPKRTDENIAMLSTTAPDSLKAEELLFAATLTEDNQTKVNIYKSGTKIYADNWKFWNNAGAVMMEMGNGSEAKPFIEKANALSPNNAIVMNNMGVLASWDKDYATAKTRYEAAQSGGVNANYNLGILKIREGDYDGAMKLFGSKTCKYNIALAQVLKLDYTNATSNLNCCKLGNGAPFYLLAVIGARTNNTSMLYDNLKKAIAAEPSYKAQAKEDREFFKYFNSTDFQNIVK</sequence>
<dbReference type="SUPFAM" id="SSF48452">
    <property type="entry name" value="TPR-like"/>
    <property type="match status" value="1"/>
</dbReference>
<accession>A0A644WMD5</accession>
<dbReference type="SUPFAM" id="SSF103088">
    <property type="entry name" value="OmpA-like"/>
    <property type="match status" value="1"/>
</dbReference>
<dbReference type="Gene3D" id="3.30.1330.60">
    <property type="entry name" value="OmpA-like domain"/>
    <property type="match status" value="1"/>
</dbReference>
<dbReference type="InterPro" id="IPR011990">
    <property type="entry name" value="TPR-like_helical_dom_sf"/>
</dbReference>
<dbReference type="InterPro" id="IPR019734">
    <property type="entry name" value="TPR_rpt"/>
</dbReference>
<dbReference type="Gene3D" id="1.25.40.10">
    <property type="entry name" value="Tetratricopeptide repeat domain"/>
    <property type="match status" value="1"/>
</dbReference>
<dbReference type="AlphaFoldDB" id="A0A644WMD5"/>
<comment type="caution">
    <text evidence="1">The sequence shown here is derived from an EMBL/GenBank/DDBJ whole genome shotgun (WGS) entry which is preliminary data.</text>
</comment>
<gene>
    <name evidence="1" type="ORF">SDC9_50886</name>
</gene>
<dbReference type="InterPro" id="IPR036737">
    <property type="entry name" value="OmpA-like_sf"/>
</dbReference>
<name>A0A644WMD5_9ZZZZ</name>
<reference evidence="1" key="1">
    <citation type="submission" date="2019-08" db="EMBL/GenBank/DDBJ databases">
        <authorList>
            <person name="Kucharzyk K."/>
            <person name="Murdoch R.W."/>
            <person name="Higgins S."/>
            <person name="Loffler F."/>
        </authorList>
    </citation>
    <scope>NUCLEOTIDE SEQUENCE</scope>
</reference>
<proteinExistence type="predicted"/>
<organism evidence="1">
    <name type="scientific">bioreactor metagenome</name>
    <dbReference type="NCBI Taxonomy" id="1076179"/>
    <lineage>
        <taxon>unclassified sequences</taxon>
        <taxon>metagenomes</taxon>
        <taxon>ecological metagenomes</taxon>
    </lineage>
</organism>
<dbReference type="PROSITE" id="PS50005">
    <property type="entry name" value="TPR"/>
    <property type="match status" value="1"/>
</dbReference>
<protein>
    <recommendedName>
        <fullName evidence="2">Tetratricopeptide repeat protein</fullName>
    </recommendedName>
</protein>
<dbReference type="EMBL" id="VSSQ01001053">
    <property type="protein sequence ID" value="MPM04608.1"/>
    <property type="molecule type" value="Genomic_DNA"/>
</dbReference>
<evidence type="ECO:0008006" key="2">
    <source>
        <dbReference type="Google" id="ProtNLM"/>
    </source>
</evidence>
<dbReference type="PROSITE" id="PS51257">
    <property type="entry name" value="PROKAR_LIPOPROTEIN"/>
    <property type="match status" value="1"/>
</dbReference>
<dbReference type="NCBIfam" id="NF047558">
    <property type="entry name" value="TPR_END_plus"/>
    <property type="match status" value="1"/>
</dbReference>